<dbReference type="Proteomes" id="UP000265520">
    <property type="component" value="Unassembled WGS sequence"/>
</dbReference>
<organism evidence="1 2">
    <name type="scientific">Trifolium medium</name>
    <dbReference type="NCBI Taxonomy" id="97028"/>
    <lineage>
        <taxon>Eukaryota</taxon>
        <taxon>Viridiplantae</taxon>
        <taxon>Streptophyta</taxon>
        <taxon>Embryophyta</taxon>
        <taxon>Tracheophyta</taxon>
        <taxon>Spermatophyta</taxon>
        <taxon>Magnoliopsida</taxon>
        <taxon>eudicotyledons</taxon>
        <taxon>Gunneridae</taxon>
        <taxon>Pentapetalae</taxon>
        <taxon>rosids</taxon>
        <taxon>fabids</taxon>
        <taxon>Fabales</taxon>
        <taxon>Fabaceae</taxon>
        <taxon>Papilionoideae</taxon>
        <taxon>50 kb inversion clade</taxon>
        <taxon>NPAAA clade</taxon>
        <taxon>Hologalegina</taxon>
        <taxon>IRL clade</taxon>
        <taxon>Trifolieae</taxon>
        <taxon>Trifolium</taxon>
    </lineage>
</organism>
<dbReference type="AlphaFoldDB" id="A0A392TX91"/>
<feature type="non-terminal residue" evidence="1">
    <location>
        <position position="52"/>
    </location>
</feature>
<accession>A0A392TX91</accession>
<reference evidence="1 2" key="1">
    <citation type="journal article" date="2018" name="Front. Plant Sci.">
        <title>Red Clover (Trifolium pratense) and Zigzag Clover (T. medium) - A Picture of Genomic Similarities and Differences.</title>
        <authorList>
            <person name="Dluhosova J."/>
            <person name="Istvanek J."/>
            <person name="Nedelnik J."/>
            <person name="Repkova J."/>
        </authorList>
    </citation>
    <scope>NUCLEOTIDE SEQUENCE [LARGE SCALE GENOMIC DNA]</scope>
    <source>
        <strain evidence="2">cv. 10/8</strain>
        <tissue evidence="1">Leaf</tissue>
    </source>
</reference>
<evidence type="ECO:0000313" key="1">
    <source>
        <dbReference type="EMBL" id="MCI65579.1"/>
    </source>
</evidence>
<keyword evidence="2" id="KW-1185">Reference proteome</keyword>
<proteinExistence type="predicted"/>
<dbReference type="EMBL" id="LXQA010678421">
    <property type="protein sequence ID" value="MCI65579.1"/>
    <property type="molecule type" value="Genomic_DNA"/>
</dbReference>
<sequence length="52" mass="5634">MIGTLNFESSPAEFSVMSNFLWKMGGIFDIPDSTKPLTPAFESSKAFTSASL</sequence>
<name>A0A392TX91_9FABA</name>
<protein>
    <submittedName>
        <fullName evidence="1">Uncharacterized protein</fullName>
    </submittedName>
</protein>
<comment type="caution">
    <text evidence="1">The sequence shown here is derived from an EMBL/GenBank/DDBJ whole genome shotgun (WGS) entry which is preliminary data.</text>
</comment>
<evidence type="ECO:0000313" key="2">
    <source>
        <dbReference type="Proteomes" id="UP000265520"/>
    </source>
</evidence>